<reference evidence="2" key="1">
    <citation type="journal article" date="2023" name="Mol. Biol. Evol.">
        <title>Third-Generation Sequencing Reveals the Adaptive Role of the Epigenome in Three Deep-Sea Polychaetes.</title>
        <authorList>
            <person name="Perez M."/>
            <person name="Aroh O."/>
            <person name="Sun Y."/>
            <person name="Lan Y."/>
            <person name="Juniper S.K."/>
            <person name="Young C.R."/>
            <person name="Angers B."/>
            <person name="Qian P.Y."/>
        </authorList>
    </citation>
    <scope>NUCLEOTIDE SEQUENCE</scope>
    <source>
        <strain evidence="2">P08H-3</strain>
    </source>
</reference>
<dbReference type="Gene3D" id="3.15.10.10">
    <property type="entry name" value="Bactericidal permeability-increasing protein, domain 1"/>
    <property type="match status" value="1"/>
</dbReference>
<name>A0AAD9MWF9_9ANNE</name>
<dbReference type="AlphaFoldDB" id="A0AAD9MWF9"/>
<dbReference type="Proteomes" id="UP001208570">
    <property type="component" value="Unassembled WGS sequence"/>
</dbReference>
<accession>A0AAD9MWF9</accession>
<evidence type="ECO:0000313" key="2">
    <source>
        <dbReference type="EMBL" id="KAK2148267.1"/>
    </source>
</evidence>
<dbReference type="InterPro" id="IPR017943">
    <property type="entry name" value="Bactericidal_perm-incr_a/b_dom"/>
</dbReference>
<evidence type="ECO:0000256" key="1">
    <source>
        <dbReference type="SAM" id="SignalP"/>
    </source>
</evidence>
<feature type="chain" id="PRO_5042224856" description="Shell matrix protein" evidence="1">
    <location>
        <begin position="21"/>
        <end position="207"/>
    </location>
</feature>
<feature type="signal peptide" evidence="1">
    <location>
        <begin position="1"/>
        <end position="20"/>
    </location>
</feature>
<dbReference type="Gene3D" id="3.15.20.10">
    <property type="entry name" value="Bactericidal permeability-increasing protein, domain 2"/>
    <property type="match status" value="1"/>
</dbReference>
<keyword evidence="1" id="KW-0732">Signal</keyword>
<sequence length="207" mass="23117">MKCFLLLLVTILASQALTMASNPGLKLKLLERGLDFGVDSNNKPTMWITSRSCQVDNVHMKFHGGRSRFYNIFSGYVEKKLSSQIRSTIINVMDDLINERLNKTLSNIKGTVLINNVITMDNQLLASPHLGHNYIQSSHKGEMFWTSQPGAVPFSPAPMEEPLGTSKMMTLCLSDYVGNSLGYAFYTYGTSYLRRTLTESDASISLM</sequence>
<dbReference type="PANTHER" id="PTHR10504">
    <property type="entry name" value="BACTERICIDAL PERMEABILITY-INCREASING BPI PROTEIN-RELATED"/>
    <property type="match status" value="1"/>
</dbReference>
<dbReference type="GO" id="GO:0008289">
    <property type="term" value="F:lipid binding"/>
    <property type="evidence" value="ECO:0007669"/>
    <property type="project" value="InterPro"/>
</dbReference>
<gene>
    <name evidence="2" type="ORF">LSH36_506g01006</name>
</gene>
<evidence type="ECO:0000313" key="3">
    <source>
        <dbReference type="Proteomes" id="UP001208570"/>
    </source>
</evidence>
<dbReference type="EMBL" id="JAODUP010000506">
    <property type="protein sequence ID" value="KAK2148267.1"/>
    <property type="molecule type" value="Genomic_DNA"/>
</dbReference>
<dbReference type="InterPro" id="IPR032942">
    <property type="entry name" value="BPI/LBP/Plunc"/>
</dbReference>
<proteinExistence type="predicted"/>
<evidence type="ECO:0008006" key="4">
    <source>
        <dbReference type="Google" id="ProtNLM"/>
    </source>
</evidence>
<dbReference type="GO" id="GO:0005615">
    <property type="term" value="C:extracellular space"/>
    <property type="evidence" value="ECO:0007669"/>
    <property type="project" value="TreeGrafter"/>
</dbReference>
<keyword evidence="3" id="KW-1185">Reference proteome</keyword>
<dbReference type="PANTHER" id="PTHR10504:SF131">
    <property type="entry name" value="BPI2 DOMAIN-CONTAINING PROTEIN"/>
    <property type="match status" value="1"/>
</dbReference>
<dbReference type="SUPFAM" id="SSF55394">
    <property type="entry name" value="Bactericidal permeability-increasing protein, BPI"/>
    <property type="match status" value="2"/>
</dbReference>
<comment type="caution">
    <text evidence="2">The sequence shown here is derived from an EMBL/GenBank/DDBJ whole genome shotgun (WGS) entry which is preliminary data.</text>
</comment>
<organism evidence="2 3">
    <name type="scientific">Paralvinella palmiformis</name>
    <dbReference type="NCBI Taxonomy" id="53620"/>
    <lineage>
        <taxon>Eukaryota</taxon>
        <taxon>Metazoa</taxon>
        <taxon>Spiralia</taxon>
        <taxon>Lophotrochozoa</taxon>
        <taxon>Annelida</taxon>
        <taxon>Polychaeta</taxon>
        <taxon>Sedentaria</taxon>
        <taxon>Canalipalpata</taxon>
        <taxon>Terebellida</taxon>
        <taxon>Terebelliformia</taxon>
        <taxon>Alvinellidae</taxon>
        <taxon>Paralvinella</taxon>
    </lineage>
</organism>
<protein>
    <recommendedName>
        <fullName evidence="4">Shell matrix protein</fullName>
    </recommendedName>
</protein>